<dbReference type="InterPro" id="IPR003439">
    <property type="entry name" value="ABC_transporter-like_ATP-bd"/>
</dbReference>
<dbReference type="GO" id="GO:0005743">
    <property type="term" value="C:mitochondrial inner membrane"/>
    <property type="evidence" value="ECO:0007669"/>
    <property type="project" value="TreeGrafter"/>
</dbReference>
<feature type="transmembrane region" description="Helical" evidence="11">
    <location>
        <begin position="246"/>
        <end position="268"/>
    </location>
</feature>
<dbReference type="PROSITE" id="PS50929">
    <property type="entry name" value="ABC_TM1F"/>
    <property type="match status" value="2"/>
</dbReference>
<comment type="similarity">
    <text evidence="2">Belongs to the ABC transporter superfamily. ABCB family. Multidrug resistance exporter (TC 3.A.1.201) subfamily.</text>
</comment>
<feature type="transmembrane region" description="Helical" evidence="11">
    <location>
        <begin position="815"/>
        <end position="841"/>
    </location>
</feature>
<dbReference type="FunFam" id="3.40.50.300:FF:000251">
    <property type="entry name" value="ABC transporter B family member 19"/>
    <property type="match status" value="1"/>
</dbReference>
<dbReference type="CDD" id="cd18578">
    <property type="entry name" value="ABC_6TM_Pgp_ABCB1_D2_like"/>
    <property type="match status" value="1"/>
</dbReference>
<gene>
    <name evidence="14" type="ORF">NADFUDRAFT_48738</name>
</gene>
<dbReference type="Gene3D" id="3.40.50.300">
    <property type="entry name" value="P-loop containing nucleotide triphosphate hydrolases"/>
    <property type="match status" value="2"/>
</dbReference>
<dbReference type="InterPro" id="IPR017871">
    <property type="entry name" value="ABC_transporter-like_CS"/>
</dbReference>
<feature type="transmembrane region" description="Helical" evidence="11">
    <location>
        <begin position="1029"/>
        <end position="1052"/>
    </location>
</feature>
<evidence type="ECO:0000259" key="12">
    <source>
        <dbReference type="PROSITE" id="PS50893"/>
    </source>
</evidence>
<dbReference type="CDD" id="cd18577">
    <property type="entry name" value="ABC_6TM_Pgp_ABCB1_D1_like"/>
    <property type="match status" value="1"/>
</dbReference>
<keyword evidence="15" id="KW-1185">Reference proteome</keyword>
<evidence type="ECO:0000256" key="2">
    <source>
        <dbReference type="ARBA" id="ARBA00007577"/>
    </source>
</evidence>
<dbReference type="CDD" id="cd03249">
    <property type="entry name" value="ABC_MTABC3_MDL1_MDL2"/>
    <property type="match status" value="2"/>
</dbReference>
<evidence type="ECO:0000256" key="8">
    <source>
        <dbReference type="ARBA" id="ARBA00022989"/>
    </source>
</evidence>
<dbReference type="PANTHER" id="PTHR43394">
    <property type="entry name" value="ATP-DEPENDENT PERMEASE MDL1, MITOCHONDRIAL"/>
    <property type="match status" value="1"/>
</dbReference>
<keyword evidence="3" id="KW-0813">Transport</keyword>
<comment type="subcellular location">
    <subcellularLocation>
        <location evidence="1">Membrane</location>
        <topology evidence="1">Multi-pass membrane protein</topology>
    </subcellularLocation>
</comment>
<evidence type="ECO:0000313" key="15">
    <source>
        <dbReference type="Proteomes" id="UP000095009"/>
    </source>
</evidence>
<reference evidence="14 15" key="1">
    <citation type="journal article" date="2016" name="Proc. Natl. Acad. Sci. U.S.A.">
        <title>Comparative genomics of biotechnologically important yeasts.</title>
        <authorList>
            <person name="Riley R."/>
            <person name="Haridas S."/>
            <person name="Wolfe K.H."/>
            <person name="Lopes M.R."/>
            <person name="Hittinger C.T."/>
            <person name="Goeker M."/>
            <person name="Salamov A.A."/>
            <person name="Wisecaver J.H."/>
            <person name="Long T.M."/>
            <person name="Calvey C.H."/>
            <person name="Aerts A.L."/>
            <person name="Barry K.W."/>
            <person name="Choi C."/>
            <person name="Clum A."/>
            <person name="Coughlan A.Y."/>
            <person name="Deshpande S."/>
            <person name="Douglass A.P."/>
            <person name="Hanson S.J."/>
            <person name="Klenk H.-P."/>
            <person name="LaButti K.M."/>
            <person name="Lapidus A."/>
            <person name="Lindquist E.A."/>
            <person name="Lipzen A.M."/>
            <person name="Meier-Kolthoff J.P."/>
            <person name="Ohm R.A."/>
            <person name="Otillar R.P."/>
            <person name="Pangilinan J.L."/>
            <person name="Peng Y."/>
            <person name="Rokas A."/>
            <person name="Rosa C.A."/>
            <person name="Scheuner C."/>
            <person name="Sibirny A.A."/>
            <person name="Slot J.C."/>
            <person name="Stielow J.B."/>
            <person name="Sun H."/>
            <person name="Kurtzman C.P."/>
            <person name="Blackwell M."/>
            <person name="Grigoriev I.V."/>
            <person name="Jeffries T.W."/>
        </authorList>
    </citation>
    <scope>NUCLEOTIDE SEQUENCE [LARGE SCALE GENOMIC DNA]</scope>
    <source>
        <strain evidence="14 15">DSM 6958</strain>
    </source>
</reference>
<dbReference type="FunFam" id="1.20.1560.10:FF:000102">
    <property type="entry name" value="ABC multidrug transporter Mdr1"/>
    <property type="match status" value="1"/>
</dbReference>
<protein>
    <submittedName>
        <fullName evidence="14">p-loop containing nucleoside triphosphate hydrolase protein</fullName>
    </submittedName>
</protein>
<feature type="transmembrane region" description="Helical" evidence="11">
    <location>
        <begin position="885"/>
        <end position="908"/>
    </location>
</feature>
<evidence type="ECO:0000256" key="4">
    <source>
        <dbReference type="ARBA" id="ARBA00022475"/>
    </source>
</evidence>
<dbReference type="Pfam" id="PF00005">
    <property type="entry name" value="ABC_tran"/>
    <property type="match status" value="2"/>
</dbReference>
<dbReference type="GO" id="GO:0090374">
    <property type="term" value="P:oligopeptide export from mitochondrion"/>
    <property type="evidence" value="ECO:0007669"/>
    <property type="project" value="TreeGrafter"/>
</dbReference>
<feature type="transmembrane region" description="Helical" evidence="11">
    <location>
        <begin position="358"/>
        <end position="376"/>
    </location>
</feature>
<feature type="transmembrane region" description="Helical" evidence="11">
    <location>
        <begin position="94"/>
        <end position="122"/>
    </location>
</feature>
<feature type="transmembrane region" description="Helical" evidence="11">
    <location>
        <begin position="765"/>
        <end position="795"/>
    </location>
</feature>
<dbReference type="PROSITE" id="PS50893">
    <property type="entry name" value="ABC_TRANSPORTER_2"/>
    <property type="match status" value="2"/>
</dbReference>
<dbReference type="OrthoDB" id="6500128at2759"/>
<dbReference type="Gene3D" id="1.20.1560.10">
    <property type="entry name" value="ABC transporter type 1, transmembrane domain"/>
    <property type="match status" value="1"/>
</dbReference>
<dbReference type="EMBL" id="KV454406">
    <property type="protein sequence ID" value="ODQ68081.1"/>
    <property type="molecule type" value="Genomic_DNA"/>
</dbReference>
<feature type="domain" description="ABC transporter" evidence="12">
    <location>
        <begin position="423"/>
        <end position="668"/>
    </location>
</feature>
<keyword evidence="6" id="KW-0547">Nucleotide-binding</keyword>
<sequence>MDHQYSFDQETDVIDGHTLEIRSKEPTVVSESSADVPSLEKAETGKKSATAADLDATLAHLPEEEARILKEQLLVEPVNISYFSLYRYANKKDLIIIFFAYLSSIITGALLPLFTIIFGGITQTFTDFFVNNGDPNKFQDKINWYTLFYLYLGLGIMVFTYLETFLHVDRGEVLAARIRQHYLKAILRQNIAYFDKLGAGEVTNRITTDTNLIQAGISEKAGLIVTSLSTFIAAFVIGFIRSWKLTLILSSVVVSIALLSTLCSKFIIKYTVQSIQFDAESSSLAEEVFSAIRNTVAFGSQNRLLNKYDIPLTASMKSCFKKGYALGFMIAGMWFILYTTYALAFWQGSRFIVSGETNVGAVTTCVMAIMIGAFSIGNVAPNVQAIGTAVGSAKKVFETIDRVTPIDASSDQGKKLDNIQGLIELKNLKFIYPSRPNVTILENMNLTINPGQTVALVGASGSGKSTIIGLIERFYSAVGGQLCIDGHDVNDLNVAWLRQQIALVSQEPTLFACSIYENIAYGLIGTPYENASDEKKRELIIDACKMANAYDFILSMTDGFETNVGDRGFLMSGGQKQRIAIARAIVSQPKILLLDEATSALDTKSEGVVQEALDRAAKNRTTIVIAHRLSTIKDADLIVVMSKGKIVEQGTHADLLERGQAYHALVEAQKIKQRNQKAAMGNMLNEDHMALEHLTQKDPDSPITFEGKSAIIEDEENNLGLAKTQTSKSVSSIALAAQKVPATSTKHSVYSLAAMLFKLNYNERYLIYIGCTAAIVCGLGYPSMSILFAKVMSAFMVPVSEYAQMRRDMNKYSGFFFLVACVEFIAFIIMMFSLITSCEILTKKIRLRVFKHVLRMDIAFFDKEENSSGALSSSLMKDAQDVQGLAGATLGQIMNSLVTLVAGIIVALAINWRLGLVCMACVPLLIGCGFLRYWLLTMLQERAKKAYSRSGSYACENTSAIRTVISLTREYGVWETYCHQIDEQVRLSRISVAKSSILYGVSQGLAPFIMGLAFWYGTTLLKNYTITQFQFFVAFIAIVFGAQAAGTIFSFAPDMGKAKQAASSIANLFAIKPEIDIDATEGINLTSEQVQGNIEFRDVHFRYPTRPQVPVLKGLNLTIKKGQYVALVGSSGCGKSTTISLVEHFYKPLSGQVLLDDININELNVSSYRSHIALVQQEPVLYSGTIKDNILLGTSNDDEVVSDEDLYAASRKANIHDFIMSLPDQYDTLCGSKGALLSGGQKQRVAIARALIRNPKILLLDEATSALDSESEKVVQEALDAAAKGRTTIAVAHRLSTIQNADIIYVFEAGKVIEQGTHMELLDIKGKYYELVKMQALES</sequence>
<evidence type="ECO:0000256" key="7">
    <source>
        <dbReference type="ARBA" id="ARBA00022840"/>
    </source>
</evidence>
<evidence type="ECO:0000259" key="13">
    <source>
        <dbReference type="PROSITE" id="PS50929"/>
    </source>
</evidence>
<dbReference type="GO" id="GO:0016887">
    <property type="term" value="F:ATP hydrolysis activity"/>
    <property type="evidence" value="ECO:0007669"/>
    <property type="project" value="InterPro"/>
</dbReference>
<dbReference type="SUPFAM" id="SSF90123">
    <property type="entry name" value="ABC transporter transmembrane region"/>
    <property type="match status" value="2"/>
</dbReference>
<dbReference type="SUPFAM" id="SSF52540">
    <property type="entry name" value="P-loop containing nucleoside triphosphate hydrolases"/>
    <property type="match status" value="2"/>
</dbReference>
<keyword evidence="14" id="KW-0378">Hydrolase</keyword>
<organism evidence="14 15">
    <name type="scientific">Nadsonia fulvescens var. elongata DSM 6958</name>
    <dbReference type="NCBI Taxonomy" id="857566"/>
    <lineage>
        <taxon>Eukaryota</taxon>
        <taxon>Fungi</taxon>
        <taxon>Dikarya</taxon>
        <taxon>Ascomycota</taxon>
        <taxon>Saccharomycotina</taxon>
        <taxon>Dipodascomycetes</taxon>
        <taxon>Dipodascales</taxon>
        <taxon>Dipodascales incertae sedis</taxon>
        <taxon>Nadsonia</taxon>
    </lineage>
</organism>
<dbReference type="InterPro" id="IPR039421">
    <property type="entry name" value="Type_1_exporter"/>
</dbReference>
<dbReference type="GO" id="GO:0005524">
    <property type="term" value="F:ATP binding"/>
    <property type="evidence" value="ECO:0007669"/>
    <property type="project" value="UniProtKB-KW"/>
</dbReference>
<evidence type="ECO:0000313" key="14">
    <source>
        <dbReference type="EMBL" id="ODQ68081.1"/>
    </source>
</evidence>
<evidence type="ECO:0000256" key="3">
    <source>
        <dbReference type="ARBA" id="ARBA00022448"/>
    </source>
</evidence>
<feature type="domain" description="ABC transmembrane type-1" evidence="13">
    <location>
        <begin position="102"/>
        <end position="388"/>
    </location>
</feature>
<feature type="domain" description="ABC transmembrane type-1" evidence="13">
    <location>
        <begin position="769"/>
        <end position="1057"/>
    </location>
</feature>
<keyword evidence="4" id="KW-1003">Cell membrane</keyword>
<dbReference type="FunFam" id="3.40.50.300:FF:000302">
    <property type="entry name" value="ATP-binding cassette subfamily B member 5"/>
    <property type="match status" value="1"/>
</dbReference>
<evidence type="ECO:0000256" key="11">
    <source>
        <dbReference type="SAM" id="Phobius"/>
    </source>
</evidence>
<keyword evidence="7" id="KW-0067">ATP-binding</keyword>
<evidence type="ECO:0000256" key="9">
    <source>
        <dbReference type="ARBA" id="ARBA00023136"/>
    </source>
</evidence>
<dbReference type="GO" id="GO:0015421">
    <property type="term" value="F:ABC-type oligopeptide transporter activity"/>
    <property type="evidence" value="ECO:0007669"/>
    <property type="project" value="TreeGrafter"/>
</dbReference>
<feature type="transmembrane region" description="Helical" evidence="11">
    <location>
        <begin position="324"/>
        <end position="346"/>
    </location>
</feature>
<evidence type="ECO:0000256" key="6">
    <source>
        <dbReference type="ARBA" id="ARBA00022741"/>
    </source>
</evidence>
<keyword evidence="5 11" id="KW-0812">Transmembrane</keyword>
<evidence type="ECO:0000256" key="1">
    <source>
        <dbReference type="ARBA" id="ARBA00004141"/>
    </source>
</evidence>
<feature type="transmembrane region" description="Helical" evidence="11">
    <location>
        <begin position="221"/>
        <end position="240"/>
    </location>
</feature>
<dbReference type="InterPro" id="IPR011527">
    <property type="entry name" value="ABC1_TM_dom"/>
</dbReference>
<evidence type="ECO:0000256" key="10">
    <source>
        <dbReference type="SAM" id="MobiDB-lite"/>
    </source>
</evidence>
<feature type="transmembrane region" description="Helical" evidence="11">
    <location>
        <begin position="914"/>
        <end position="935"/>
    </location>
</feature>
<dbReference type="PANTHER" id="PTHR43394:SF27">
    <property type="entry name" value="ATP-DEPENDENT TRANSLOCASE ABCB1-LIKE"/>
    <property type="match status" value="1"/>
</dbReference>
<name>A0A1E3PRN7_9ASCO</name>
<dbReference type="InterPro" id="IPR027417">
    <property type="entry name" value="P-loop_NTPase"/>
</dbReference>
<dbReference type="Proteomes" id="UP000095009">
    <property type="component" value="Unassembled WGS sequence"/>
</dbReference>
<feature type="transmembrane region" description="Helical" evidence="11">
    <location>
        <begin position="996"/>
        <end position="1017"/>
    </location>
</feature>
<proteinExistence type="inferred from homology"/>
<keyword evidence="8 11" id="KW-1133">Transmembrane helix</keyword>
<keyword evidence="9 11" id="KW-0472">Membrane</keyword>
<feature type="region of interest" description="Disordered" evidence="10">
    <location>
        <begin position="24"/>
        <end position="48"/>
    </location>
</feature>
<dbReference type="InterPro" id="IPR003593">
    <property type="entry name" value="AAA+_ATPase"/>
</dbReference>
<evidence type="ECO:0000256" key="5">
    <source>
        <dbReference type="ARBA" id="ARBA00022692"/>
    </source>
</evidence>
<dbReference type="PROSITE" id="PS00211">
    <property type="entry name" value="ABC_TRANSPORTER_1"/>
    <property type="match status" value="2"/>
</dbReference>
<feature type="domain" description="ABC transporter" evidence="12">
    <location>
        <begin position="1094"/>
        <end position="1334"/>
    </location>
</feature>
<dbReference type="SMART" id="SM00382">
    <property type="entry name" value="AAA"/>
    <property type="match status" value="2"/>
</dbReference>
<dbReference type="Pfam" id="PF00664">
    <property type="entry name" value="ABC_membrane"/>
    <property type="match status" value="2"/>
</dbReference>
<accession>A0A1E3PRN7</accession>
<dbReference type="STRING" id="857566.A0A1E3PRN7"/>
<dbReference type="InterPro" id="IPR036640">
    <property type="entry name" value="ABC1_TM_sf"/>
</dbReference>
<feature type="transmembrane region" description="Helical" evidence="11">
    <location>
        <begin position="142"/>
        <end position="162"/>
    </location>
</feature>